<evidence type="ECO:0000256" key="6">
    <source>
        <dbReference type="SAM" id="Phobius"/>
    </source>
</evidence>
<feature type="transmembrane region" description="Helical" evidence="6">
    <location>
        <begin position="346"/>
        <end position="366"/>
    </location>
</feature>
<keyword evidence="2" id="KW-1003">Cell membrane</keyword>
<evidence type="ECO:0000256" key="2">
    <source>
        <dbReference type="ARBA" id="ARBA00022475"/>
    </source>
</evidence>
<feature type="transmembrane region" description="Helical" evidence="6">
    <location>
        <begin position="378"/>
        <end position="396"/>
    </location>
</feature>
<feature type="transmembrane region" description="Helical" evidence="6">
    <location>
        <begin position="139"/>
        <end position="157"/>
    </location>
</feature>
<sequence>MNDSKTPVGAADPLSQFGYKQELSRSMSTGDLLIYGLIFMLPIAPWAIFGEVYNLSKGMVPLVYLLGATAMIFTALSYSQMARAFPLAGGVFSYVGRGINPAIGFFAGWLMLLDYLLTPTLLYIMAAESMVGILPGTPRWLWGVLFVVVNAAINLSGVTSLKRMNRVMLVIELAFVAAFIGIAVAGLMGHTLPQAAWSTAPLWNPEHVTPALVASALSIAVLSFLGFDGIATMAEESTGGARSPGRAMVYSLLIIGVLFVAQTWLASLLAGPYAAVPDDRIANFFFEPIRAIAGTGIVNAFFLCNVVAIGIANSLAAQAATSRLVYSMARDRKLPAFLAHVNRRKVPSAAILTVAGISTVLVIAAAGEIGMMSAMVNFGALSAFAVLHLAVMWYYLRKQGSRRWLSHLLLPVIGFVIIAYVLMNAGVMAQITGGIWLVIGIAVFFLQRGGSGGARVEADAAPAAQALAPTGPAG</sequence>
<dbReference type="PANTHER" id="PTHR42770">
    <property type="entry name" value="AMINO ACID TRANSPORTER-RELATED"/>
    <property type="match status" value="1"/>
</dbReference>
<feature type="transmembrane region" description="Helical" evidence="6">
    <location>
        <begin position="61"/>
        <end position="81"/>
    </location>
</feature>
<reference evidence="7 8" key="1">
    <citation type="submission" date="2017-05" db="EMBL/GenBank/DDBJ databases">
        <title>Complete and WGS of Bordetella genogroups.</title>
        <authorList>
            <person name="Spilker T."/>
            <person name="Lipuma J."/>
        </authorList>
    </citation>
    <scope>NUCLEOTIDE SEQUENCE [LARGE SCALE GENOMIC DNA]</scope>
    <source>
        <strain evidence="7 8">AU9795</strain>
    </source>
</reference>
<proteinExistence type="predicted"/>
<evidence type="ECO:0000313" key="7">
    <source>
        <dbReference type="EMBL" id="OZI63988.1"/>
    </source>
</evidence>
<feature type="transmembrane region" description="Helical" evidence="6">
    <location>
        <begin position="296"/>
        <end position="326"/>
    </location>
</feature>
<keyword evidence="5 6" id="KW-0472">Membrane</keyword>
<feature type="transmembrane region" description="Helical" evidence="6">
    <location>
        <begin position="32"/>
        <end position="49"/>
    </location>
</feature>
<feature type="transmembrane region" description="Helical" evidence="6">
    <location>
        <begin position="403"/>
        <end position="422"/>
    </location>
</feature>
<evidence type="ECO:0000256" key="3">
    <source>
        <dbReference type="ARBA" id="ARBA00022692"/>
    </source>
</evidence>
<feature type="transmembrane region" description="Helical" evidence="6">
    <location>
        <begin position="169"/>
        <end position="188"/>
    </location>
</feature>
<dbReference type="InterPro" id="IPR002293">
    <property type="entry name" value="AA/rel_permease1"/>
</dbReference>
<dbReference type="InterPro" id="IPR050367">
    <property type="entry name" value="APC_superfamily"/>
</dbReference>
<dbReference type="RefSeq" id="WP_094832029.1">
    <property type="nucleotide sequence ID" value="NZ_NEVR01000003.1"/>
</dbReference>
<gene>
    <name evidence="7" type="ORF">CAL27_15485</name>
</gene>
<evidence type="ECO:0000313" key="8">
    <source>
        <dbReference type="Proteomes" id="UP000216354"/>
    </source>
</evidence>
<dbReference type="PANTHER" id="PTHR42770:SF16">
    <property type="entry name" value="AMINO ACID PERMEASE"/>
    <property type="match status" value="1"/>
</dbReference>
<keyword evidence="4 6" id="KW-1133">Transmembrane helix</keyword>
<evidence type="ECO:0000256" key="5">
    <source>
        <dbReference type="ARBA" id="ARBA00023136"/>
    </source>
</evidence>
<protein>
    <submittedName>
        <fullName evidence="7">Amino acid permease</fullName>
    </submittedName>
</protein>
<evidence type="ECO:0000256" key="1">
    <source>
        <dbReference type="ARBA" id="ARBA00004651"/>
    </source>
</evidence>
<keyword evidence="8" id="KW-1185">Reference proteome</keyword>
<dbReference type="Pfam" id="PF13520">
    <property type="entry name" value="AA_permease_2"/>
    <property type="match status" value="1"/>
</dbReference>
<comment type="subcellular location">
    <subcellularLocation>
        <location evidence="1">Cell membrane</location>
        <topology evidence="1">Multi-pass membrane protein</topology>
    </subcellularLocation>
</comment>
<keyword evidence="3 6" id="KW-0812">Transmembrane</keyword>
<accession>A0ABX4EY30</accession>
<dbReference type="Gene3D" id="1.20.1740.10">
    <property type="entry name" value="Amino acid/polyamine transporter I"/>
    <property type="match status" value="1"/>
</dbReference>
<evidence type="ECO:0000256" key="4">
    <source>
        <dbReference type="ARBA" id="ARBA00022989"/>
    </source>
</evidence>
<name>A0ABX4EY30_9BORD</name>
<dbReference type="EMBL" id="NEVR01000003">
    <property type="protein sequence ID" value="OZI63988.1"/>
    <property type="molecule type" value="Genomic_DNA"/>
</dbReference>
<feature type="transmembrane region" description="Helical" evidence="6">
    <location>
        <begin position="208"/>
        <end position="227"/>
    </location>
</feature>
<comment type="caution">
    <text evidence="7">The sequence shown here is derived from an EMBL/GenBank/DDBJ whole genome shotgun (WGS) entry which is preliminary data.</text>
</comment>
<organism evidence="7 8">
    <name type="scientific">Bordetella genomosp. 1</name>
    <dbReference type="NCBI Taxonomy" id="1395607"/>
    <lineage>
        <taxon>Bacteria</taxon>
        <taxon>Pseudomonadati</taxon>
        <taxon>Pseudomonadota</taxon>
        <taxon>Betaproteobacteria</taxon>
        <taxon>Burkholderiales</taxon>
        <taxon>Alcaligenaceae</taxon>
        <taxon>Bordetella</taxon>
    </lineage>
</organism>
<dbReference type="Proteomes" id="UP000216354">
    <property type="component" value="Unassembled WGS sequence"/>
</dbReference>
<feature type="transmembrane region" description="Helical" evidence="6">
    <location>
        <begin position="248"/>
        <end position="276"/>
    </location>
</feature>
<feature type="transmembrane region" description="Helical" evidence="6">
    <location>
        <begin position="428"/>
        <end position="446"/>
    </location>
</feature>
<feature type="transmembrane region" description="Helical" evidence="6">
    <location>
        <begin position="102"/>
        <end position="127"/>
    </location>
</feature>
<dbReference type="PIRSF" id="PIRSF006060">
    <property type="entry name" value="AA_transporter"/>
    <property type="match status" value="1"/>
</dbReference>